<reference evidence="2 3" key="1">
    <citation type="submission" date="2020-08" db="EMBL/GenBank/DDBJ databases">
        <title>Genomic Encyclopedia of Type Strains, Phase III (KMG-III): the genomes of soil and plant-associated and newly described type strains.</title>
        <authorList>
            <person name="Whitman W."/>
        </authorList>
    </citation>
    <scope>NUCLEOTIDE SEQUENCE [LARGE SCALE GENOMIC DNA]</scope>
    <source>
        <strain evidence="2 3">CECT 8799</strain>
    </source>
</reference>
<dbReference type="PROSITE" id="PS51186">
    <property type="entry name" value="GNAT"/>
    <property type="match status" value="1"/>
</dbReference>
<gene>
    <name evidence="2" type="ORF">FHS09_000975</name>
</gene>
<dbReference type="RefSeq" id="WP_221191794.1">
    <property type="nucleotide sequence ID" value="NZ_JACHWZ010000003.1"/>
</dbReference>
<dbReference type="CDD" id="cd04301">
    <property type="entry name" value="NAT_SF"/>
    <property type="match status" value="1"/>
</dbReference>
<dbReference type="InterPro" id="IPR000182">
    <property type="entry name" value="GNAT_dom"/>
</dbReference>
<dbReference type="Gene3D" id="3.40.630.30">
    <property type="match status" value="1"/>
</dbReference>
<dbReference type="SUPFAM" id="SSF55729">
    <property type="entry name" value="Acyl-CoA N-acyltransferases (Nat)"/>
    <property type="match status" value="1"/>
</dbReference>
<dbReference type="InterPro" id="IPR016181">
    <property type="entry name" value="Acyl_CoA_acyltransferase"/>
</dbReference>
<evidence type="ECO:0000259" key="1">
    <source>
        <dbReference type="PROSITE" id="PS51186"/>
    </source>
</evidence>
<keyword evidence="2" id="KW-0808">Transferase</keyword>
<dbReference type="Proteomes" id="UP000535937">
    <property type="component" value="Unassembled WGS sequence"/>
</dbReference>
<proteinExistence type="predicted"/>
<dbReference type="Pfam" id="PF00583">
    <property type="entry name" value="Acetyltransf_1"/>
    <property type="match status" value="1"/>
</dbReference>
<protein>
    <submittedName>
        <fullName evidence="2">GNAT superfamily N-acetyltransferase</fullName>
    </submittedName>
</protein>
<dbReference type="AlphaFoldDB" id="A0A7W4Z831"/>
<sequence length="173" mass="19379">MVTEKKLRGGQTVKIRPLRKEDLDLELDFFRNLSPESRNQRFLGGISTKNPPQKLIDMLLDVDHSQSEAYIALAGEGEEQKQIGVARYAVDAGGSACECAAVVADEWQRRGLGTLLMNLLIDSARERGIKRMYTIESAGNAKVRKVAHTLRFRCEAYPGDPTLLVYNLDLQEE</sequence>
<dbReference type="EMBL" id="JACHWZ010000003">
    <property type="protein sequence ID" value="MBB3060162.1"/>
    <property type="molecule type" value="Genomic_DNA"/>
</dbReference>
<organism evidence="2 3">
    <name type="scientific">Microbulbifer rhizosphaerae</name>
    <dbReference type="NCBI Taxonomy" id="1562603"/>
    <lineage>
        <taxon>Bacteria</taxon>
        <taxon>Pseudomonadati</taxon>
        <taxon>Pseudomonadota</taxon>
        <taxon>Gammaproteobacteria</taxon>
        <taxon>Cellvibrionales</taxon>
        <taxon>Microbulbiferaceae</taxon>
        <taxon>Microbulbifer</taxon>
    </lineage>
</organism>
<feature type="domain" description="N-acetyltransferase" evidence="1">
    <location>
        <begin position="13"/>
        <end position="171"/>
    </location>
</feature>
<comment type="caution">
    <text evidence="2">The sequence shown here is derived from an EMBL/GenBank/DDBJ whole genome shotgun (WGS) entry which is preliminary data.</text>
</comment>
<name>A0A7W4Z831_9GAMM</name>
<keyword evidence="3" id="KW-1185">Reference proteome</keyword>
<evidence type="ECO:0000313" key="2">
    <source>
        <dbReference type="EMBL" id="MBB3060162.1"/>
    </source>
</evidence>
<accession>A0A7W4Z831</accession>
<dbReference type="GO" id="GO:0016747">
    <property type="term" value="F:acyltransferase activity, transferring groups other than amino-acyl groups"/>
    <property type="evidence" value="ECO:0007669"/>
    <property type="project" value="InterPro"/>
</dbReference>
<evidence type="ECO:0000313" key="3">
    <source>
        <dbReference type="Proteomes" id="UP000535937"/>
    </source>
</evidence>